<dbReference type="InterPro" id="IPR003004">
    <property type="entry name" value="GspF/PilC"/>
</dbReference>
<evidence type="ECO:0000256" key="5">
    <source>
        <dbReference type="ARBA" id="ARBA00022989"/>
    </source>
</evidence>
<dbReference type="GO" id="GO:0003677">
    <property type="term" value="F:DNA binding"/>
    <property type="evidence" value="ECO:0007669"/>
    <property type="project" value="InterPro"/>
</dbReference>
<organism evidence="9 10">
    <name type="scientific">Oikeobacillus pervagus</name>
    <dbReference type="NCBI Taxonomy" id="1325931"/>
    <lineage>
        <taxon>Bacteria</taxon>
        <taxon>Bacillati</taxon>
        <taxon>Bacillota</taxon>
        <taxon>Bacilli</taxon>
        <taxon>Bacillales</taxon>
        <taxon>Bacillaceae</taxon>
        <taxon>Oikeobacillus</taxon>
    </lineage>
</organism>
<comment type="subcellular location">
    <subcellularLocation>
        <location evidence="1">Cell membrane</location>
        <topology evidence="1">Multi-pass membrane protein</topology>
    </subcellularLocation>
</comment>
<evidence type="ECO:0000313" key="10">
    <source>
        <dbReference type="Proteomes" id="UP001237207"/>
    </source>
</evidence>
<evidence type="ECO:0000256" key="7">
    <source>
        <dbReference type="SAM" id="Phobius"/>
    </source>
</evidence>
<gene>
    <name evidence="9" type="ORF">J2S13_000252</name>
</gene>
<dbReference type="AlphaFoldDB" id="A0AAJ1WHZ9"/>
<keyword evidence="6 7" id="KW-0472">Membrane</keyword>
<protein>
    <submittedName>
        <fullName evidence="9">Competence protein ComGB</fullName>
    </submittedName>
</protein>
<dbReference type="Proteomes" id="UP001237207">
    <property type="component" value="Unassembled WGS sequence"/>
</dbReference>
<evidence type="ECO:0000256" key="2">
    <source>
        <dbReference type="ARBA" id="ARBA00005745"/>
    </source>
</evidence>
<dbReference type="Gene3D" id="1.20.81.30">
    <property type="entry name" value="Type II secretion system (T2SS), domain F"/>
    <property type="match status" value="2"/>
</dbReference>
<dbReference type="InterPro" id="IPR042094">
    <property type="entry name" value="T2SS_GspF_sf"/>
</dbReference>
<dbReference type="GO" id="GO:0006355">
    <property type="term" value="P:regulation of DNA-templated transcription"/>
    <property type="evidence" value="ECO:0007669"/>
    <property type="project" value="InterPro"/>
</dbReference>
<evidence type="ECO:0000313" key="9">
    <source>
        <dbReference type="EMBL" id="MDQ0213858.1"/>
    </source>
</evidence>
<dbReference type="PROSITE" id="PS50937">
    <property type="entry name" value="HTH_MERR_2"/>
    <property type="match status" value="1"/>
</dbReference>
<evidence type="ECO:0000256" key="3">
    <source>
        <dbReference type="ARBA" id="ARBA00022475"/>
    </source>
</evidence>
<dbReference type="PANTHER" id="PTHR30012">
    <property type="entry name" value="GENERAL SECRETION PATHWAY PROTEIN"/>
    <property type="match status" value="1"/>
</dbReference>
<accession>A0AAJ1WHZ9</accession>
<evidence type="ECO:0000256" key="1">
    <source>
        <dbReference type="ARBA" id="ARBA00004651"/>
    </source>
</evidence>
<dbReference type="PANTHER" id="PTHR30012:SF0">
    <property type="entry name" value="TYPE II SECRETION SYSTEM PROTEIN F-RELATED"/>
    <property type="match status" value="1"/>
</dbReference>
<dbReference type="InterPro" id="IPR000551">
    <property type="entry name" value="MerR-type_HTH_dom"/>
</dbReference>
<comment type="similarity">
    <text evidence="2">Belongs to the GSP F family.</text>
</comment>
<keyword evidence="3" id="KW-1003">Cell membrane</keyword>
<dbReference type="EMBL" id="JAUSUC010000002">
    <property type="protein sequence ID" value="MDQ0213858.1"/>
    <property type="molecule type" value="Genomic_DNA"/>
</dbReference>
<feature type="domain" description="HTH merR-type" evidence="8">
    <location>
        <begin position="1"/>
        <end position="17"/>
    </location>
</feature>
<keyword evidence="10" id="KW-1185">Reference proteome</keyword>
<sequence>MLQQGFSLGDAIEFLLMNFNSKDHQSIQLVRNELNNGSMLHEILQKLDFPPFICLQVLLAERHGNLAETCIYAGERWKRNEEARRKFLKLLQYPLFLFILLFLLLILLNLFLLPRFEVLYTSIGFTPQSGTKFLLFFLKTAPPIVMFAFLLFVTLTLCFLAYFFKQSPKNKVKIMLKIPFLNEYFRLYLTQMFSKEFSQLLSNGFAVNEILFIFQEQKLHPILNYIATEMNEQLILGSSLAKVVKNIPLFKNELSRMVHHGEVNGRLDVELQLFSQFCEQQLEDKIKKVLTFLQPTMFILVGMTVIAIYLSVMLPMFQMVESF</sequence>
<dbReference type="InterPro" id="IPR018076">
    <property type="entry name" value="T2SS_GspF_dom"/>
</dbReference>
<dbReference type="NCBIfam" id="NF041012">
    <property type="entry name" value="T4P_ComGB"/>
    <property type="match status" value="1"/>
</dbReference>
<feature type="transmembrane region" description="Helical" evidence="7">
    <location>
        <begin position="297"/>
        <end position="317"/>
    </location>
</feature>
<evidence type="ECO:0000256" key="4">
    <source>
        <dbReference type="ARBA" id="ARBA00022692"/>
    </source>
</evidence>
<dbReference type="Pfam" id="PF00482">
    <property type="entry name" value="T2SSF"/>
    <property type="match status" value="2"/>
</dbReference>
<name>A0AAJ1WHZ9_9BACI</name>
<feature type="transmembrane region" description="Helical" evidence="7">
    <location>
        <begin position="93"/>
        <end position="112"/>
    </location>
</feature>
<dbReference type="GO" id="GO:0005886">
    <property type="term" value="C:plasma membrane"/>
    <property type="evidence" value="ECO:0007669"/>
    <property type="project" value="UniProtKB-SubCell"/>
</dbReference>
<proteinExistence type="inferred from homology"/>
<keyword evidence="5 7" id="KW-1133">Transmembrane helix</keyword>
<keyword evidence="4 7" id="KW-0812">Transmembrane</keyword>
<dbReference type="PRINTS" id="PR00812">
    <property type="entry name" value="BCTERIALGSPF"/>
</dbReference>
<dbReference type="InterPro" id="IPR047692">
    <property type="entry name" value="T4P_ComGB"/>
</dbReference>
<comment type="caution">
    <text evidence="9">The sequence shown here is derived from an EMBL/GenBank/DDBJ whole genome shotgun (WGS) entry which is preliminary data.</text>
</comment>
<feature type="transmembrane region" description="Helical" evidence="7">
    <location>
        <begin position="144"/>
        <end position="164"/>
    </location>
</feature>
<evidence type="ECO:0000259" key="8">
    <source>
        <dbReference type="PROSITE" id="PS50937"/>
    </source>
</evidence>
<reference evidence="9" key="1">
    <citation type="submission" date="2023-07" db="EMBL/GenBank/DDBJ databases">
        <title>Genomic Encyclopedia of Type Strains, Phase IV (KMG-IV): sequencing the most valuable type-strain genomes for metagenomic binning, comparative biology and taxonomic classification.</title>
        <authorList>
            <person name="Goeker M."/>
        </authorList>
    </citation>
    <scope>NUCLEOTIDE SEQUENCE</scope>
    <source>
        <strain evidence="9">DSM 23947</strain>
    </source>
</reference>
<evidence type="ECO:0000256" key="6">
    <source>
        <dbReference type="ARBA" id="ARBA00023136"/>
    </source>
</evidence>